<feature type="domain" description="N-acetyltransferase" evidence="1">
    <location>
        <begin position="1"/>
        <end position="96"/>
    </location>
</feature>
<gene>
    <name evidence="3" type="ORF">DSL64_26265</name>
</gene>
<evidence type="ECO:0000259" key="2">
    <source>
        <dbReference type="PROSITE" id="PS51729"/>
    </source>
</evidence>
<protein>
    <submittedName>
        <fullName evidence="3">N-acetyltransferase</fullName>
    </submittedName>
</protein>
<feature type="domain" description="N-acetyltransferase" evidence="2">
    <location>
        <begin position="8"/>
        <end position="95"/>
    </location>
</feature>
<dbReference type="Pfam" id="PF14542">
    <property type="entry name" value="Acetyltransf_CG"/>
    <property type="match status" value="1"/>
</dbReference>
<comment type="caution">
    <text evidence="3">The sequence shown here is derived from an EMBL/GenBank/DDBJ whole genome shotgun (WGS) entry which is preliminary data.</text>
</comment>
<dbReference type="Gene3D" id="3.40.630.30">
    <property type="match status" value="1"/>
</dbReference>
<reference evidence="3 4" key="1">
    <citation type="submission" date="2018-07" db="EMBL/GenBank/DDBJ databases">
        <title>Dyadobacter roseus sp. nov., isolated from rose rhizosphere soil.</title>
        <authorList>
            <person name="Chen L."/>
        </authorList>
    </citation>
    <scope>NUCLEOTIDE SEQUENCE [LARGE SCALE GENOMIC DNA]</scope>
    <source>
        <strain evidence="3 4">RS19</strain>
    </source>
</reference>
<dbReference type="EMBL" id="QNUL01000036">
    <property type="protein sequence ID" value="REA56630.1"/>
    <property type="molecule type" value="Genomic_DNA"/>
</dbReference>
<dbReference type="OrthoDB" id="9793389at2"/>
<evidence type="ECO:0000313" key="3">
    <source>
        <dbReference type="EMBL" id="REA56630.1"/>
    </source>
</evidence>
<dbReference type="CDD" id="cd04301">
    <property type="entry name" value="NAT_SF"/>
    <property type="match status" value="1"/>
</dbReference>
<dbReference type="InterPro" id="IPR045057">
    <property type="entry name" value="Gcn5-rel_NAT"/>
</dbReference>
<name>A0A3D8Y3I4_9BACT</name>
<dbReference type="GO" id="GO:0016747">
    <property type="term" value="F:acyltransferase activity, transferring groups other than amino-acyl groups"/>
    <property type="evidence" value="ECO:0007669"/>
    <property type="project" value="InterPro"/>
</dbReference>
<dbReference type="InterPro" id="IPR000182">
    <property type="entry name" value="GNAT_dom"/>
</dbReference>
<proteinExistence type="predicted"/>
<keyword evidence="3" id="KW-0808">Transferase</keyword>
<organism evidence="3 4">
    <name type="scientific">Dyadobacter luteus</name>
    <dbReference type="NCBI Taxonomy" id="2259619"/>
    <lineage>
        <taxon>Bacteria</taxon>
        <taxon>Pseudomonadati</taxon>
        <taxon>Bacteroidota</taxon>
        <taxon>Cytophagia</taxon>
        <taxon>Cytophagales</taxon>
        <taxon>Spirosomataceae</taxon>
        <taxon>Dyadobacter</taxon>
    </lineage>
</organism>
<dbReference type="PROSITE" id="PS51186">
    <property type="entry name" value="GNAT"/>
    <property type="match status" value="1"/>
</dbReference>
<evidence type="ECO:0000313" key="4">
    <source>
        <dbReference type="Proteomes" id="UP000256373"/>
    </source>
</evidence>
<keyword evidence="4" id="KW-1185">Reference proteome</keyword>
<dbReference type="InterPro" id="IPR016181">
    <property type="entry name" value="Acyl_CoA_acyltransferase"/>
</dbReference>
<dbReference type="PANTHER" id="PTHR31435:SF9">
    <property type="entry name" value="PROTEIN NATD1"/>
    <property type="match status" value="1"/>
</dbReference>
<dbReference type="SUPFAM" id="SSF55729">
    <property type="entry name" value="Acyl-CoA N-acyltransferases (Nat)"/>
    <property type="match status" value="1"/>
</dbReference>
<dbReference type="Proteomes" id="UP000256373">
    <property type="component" value="Unassembled WGS sequence"/>
</dbReference>
<dbReference type="AlphaFoldDB" id="A0A3D8Y3I4"/>
<dbReference type="InterPro" id="IPR031165">
    <property type="entry name" value="GNAT_YJDJ"/>
</dbReference>
<dbReference type="PROSITE" id="PS51729">
    <property type="entry name" value="GNAT_YJDJ"/>
    <property type="match status" value="1"/>
</dbReference>
<dbReference type="PANTHER" id="PTHR31435">
    <property type="entry name" value="PROTEIN NATD1"/>
    <property type="match status" value="1"/>
</dbReference>
<accession>A0A3D8Y3I4</accession>
<dbReference type="RefSeq" id="WP_115833940.1">
    <property type="nucleotide sequence ID" value="NZ_QNUL01000036.1"/>
</dbReference>
<evidence type="ECO:0000259" key="1">
    <source>
        <dbReference type="PROSITE" id="PS51186"/>
    </source>
</evidence>
<sequence length="96" mass="11023">MAEVKLQLAERGRGAFYLYEEGEKAGEMVVGISGTTLTVYHTEVDPRFEGRGLAKLMLEEMVAYARTNKLTVMPLCPYVHAQFKRHPELYNDIWKQ</sequence>